<evidence type="ECO:0000313" key="1">
    <source>
        <dbReference type="EMBL" id="MBB3772013.1"/>
    </source>
</evidence>
<organism evidence="1 2">
    <name type="scientific">Ancylobacter tetraedralis</name>
    <dbReference type="NCBI Taxonomy" id="217068"/>
    <lineage>
        <taxon>Bacteria</taxon>
        <taxon>Pseudomonadati</taxon>
        <taxon>Pseudomonadota</taxon>
        <taxon>Alphaproteobacteria</taxon>
        <taxon>Hyphomicrobiales</taxon>
        <taxon>Xanthobacteraceae</taxon>
        <taxon>Ancylobacter</taxon>
    </lineage>
</organism>
<reference evidence="1 2" key="1">
    <citation type="submission" date="2020-08" db="EMBL/GenBank/DDBJ databases">
        <title>Genomic Encyclopedia of Type Strains, Phase IV (KMG-IV): sequencing the most valuable type-strain genomes for metagenomic binning, comparative biology and taxonomic classification.</title>
        <authorList>
            <person name="Goeker M."/>
        </authorList>
    </citation>
    <scope>NUCLEOTIDE SEQUENCE [LARGE SCALE GENOMIC DNA]</scope>
    <source>
        <strain evidence="1 2">DSM 5895</strain>
    </source>
</reference>
<evidence type="ECO:0000313" key="2">
    <source>
        <dbReference type="Proteomes" id="UP000533469"/>
    </source>
</evidence>
<protein>
    <submittedName>
        <fullName evidence="1">Uncharacterized protein</fullName>
    </submittedName>
</protein>
<comment type="caution">
    <text evidence="1">The sequence shown here is derived from an EMBL/GenBank/DDBJ whole genome shotgun (WGS) entry which is preliminary data.</text>
</comment>
<dbReference type="AlphaFoldDB" id="A0A839ZB69"/>
<gene>
    <name evidence="1" type="ORF">FHS55_002622</name>
</gene>
<proteinExistence type="predicted"/>
<keyword evidence="2" id="KW-1185">Reference proteome</keyword>
<sequence>MTSETDIELANGVTRPMLRSRAASIVEYGQSHASWKSDPTAGYDVDLTNDRAAAYGIKFKSVAEFLSATGGKVLSGTGASRVLELPWTDNSAYVVAEFTNPPEAWAAGSKVALSIGSSSTHYVQASRNTSGMWTVAGYTAGTLFFLPVGFGPIGGPIVRVAFSFGSTLRGAYNGADTQVSTNYPGTAPTVTKITIGGDRDGANYGSAFRRFTVYPTPTTDNAVVKAASLPAYDIRVDGDSGAGGGGVPEVGLARSLALLGWTPYTTAIGGSPLSSGTNNIKDRMLAAPAWAKALLAVWWDYDNNNYAANATDLASHQAIVDSLGHTRYLIIPSAKREGQIAGQQTAVTTLTASLLATFPAHVLPCMPYLLSLGNGSTDNTAVGNGNVPPSAMIGDGVHLTDAAMTGFAALVDSAMRGMAWGMAA</sequence>
<dbReference type="EMBL" id="JACICD010000004">
    <property type="protein sequence ID" value="MBB3772013.1"/>
    <property type="molecule type" value="Genomic_DNA"/>
</dbReference>
<accession>A0A839ZB69</accession>
<name>A0A839ZB69_9HYPH</name>
<dbReference type="Proteomes" id="UP000533469">
    <property type="component" value="Unassembled WGS sequence"/>
</dbReference>
<dbReference type="RefSeq" id="WP_183190158.1">
    <property type="nucleotide sequence ID" value="NZ_JACICD010000004.1"/>
</dbReference>